<keyword evidence="33" id="KW-1185">Reference proteome</keyword>
<dbReference type="EMBL" id="UGPZ01000003">
    <property type="protein sequence ID" value="STY93982.1"/>
    <property type="molecule type" value="Genomic_DNA"/>
</dbReference>
<dbReference type="EMBL" id="UGPZ01000002">
    <property type="protein sequence ID" value="STY90718.1"/>
    <property type="molecule type" value="Genomic_DNA"/>
</dbReference>
<dbReference type="EMBL" id="UGPZ01000003">
    <property type="protein sequence ID" value="STY93531.1"/>
    <property type="molecule type" value="Genomic_DNA"/>
</dbReference>
<dbReference type="EMBL" id="UGPZ01000003">
    <property type="protein sequence ID" value="STY94128.1"/>
    <property type="molecule type" value="Genomic_DNA"/>
</dbReference>
<sequence length="303" mass="34632">MSYDDFIIVVYLLVEALYQNIVTKPLRSKGFLPALSDTEIITMELVGESLGFDTDKEIWAYFKNCYQHYFPKLGSYPNFAKHCANLVWVKDKMMKVLGSLCILDNQDSRPTKPYLIDSFPLPVCVYQRAKRHKSFKGVGSFGYCASKSEHYFGFKAHLLTNQDGQVIAYTLTPANTDDRQVVFELTQSLQGGQASLVFGDKGYLSKALQEELAKLGVDLQTPLRDNMKEDRGQGFVSYLKRTRKTIETVISQLSQRFNVQTTKARDLWHLSNRFIRKLLAHSLCVQINKQLGNPPLRFEMILS</sequence>
<evidence type="ECO:0000313" key="5">
    <source>
        <dbReference type="EMBL" id="STY90461.1"/>
    </source>
</evidence>
<evidence type="ECO:0000313" key="23">
    <source>
        <dbReference type="EMBL" id="UZA04299.1"/>
    </source>
</evidence>
<dbReference type="EMBL" id="UGPZ01000003">
    <property type="protein sequence ID" value="STY93368.1"/>
    <property type="molecule type" value="Genomic_DNA"/>
</dbReference>
<evidence type="ECO:0000313" key="14">
    <source>
        <dbReference type="EMBL" id="STY93982.1"/>
    </source>
</evidence>
<dbReference type="EMBL" id="CP087830">
    <property type="protein sequence ID" value="UZA04299.1"/>
    <property type="molecule type" value="Genomic_DNA"/>
</dbReference>
<dbReference type="EMBL" id="CP087830">
    <property type="protein sequence ID" value="UZA02369.1"/>
    <property type="molecule type" value="Genomic_DNA"/>
</dbReference>
<dbReference type="Proteomes" id="UP000254133">
    <property type="component" value="Unassembled WGS sequence"/>
</dbReference>
<evidence type="ECO:0000313" key="6">
    <source>
        <dbReference type="EMBL" id="STY90718.1"/>
    </source>
</evidence>
<evidence type="ECO:0000313" key="21">
    <source>
        <dbReference type="EMBL" id="UZA03770.1"/>
    </source>
</evidence>
<evidence type="ECO:0000313" key="19">
    <source>
        <dbReference type="EMBL" id="UZA02986.1"/>
    </source>
</evidence>
<dbReference type="EMBL" id="UGPZ01000002">
    <property type="protein sequence ID" value="STY91384.1"/>
    <property type="molecule type" value="Genomic_DNA"/>
</dbReference>
<dbReference type="EMBL" id="CP087830">
    <property type="protein sequence ID" value="UZA03132.1"/>
    <property type="molecule type" value="Genomic_DNA"/>
</dbReference>
<evidence type="ECO:0000313" key="10">
    <source>
        <dbReference type="EMBL" id="STY91384.1"/>
    </source>
</evidence>
<dbReference type="EMBL" id="UGPZ01000002">
    <property type="protein sequence ID" value="STY90980.1"/>
    <property type="molecule type" value="Genomic_DNA"/>
</dbReference>
<dbReference type="EMBL" id="CP087781">
    <property type="protein sequence ID" value="UZA52241.1"/>
    <property type="molecule type" value="Genomic_DNA"/>
</dbReference>
<dbReference type="EMBL" id="UGPZ01000002">
    <property type="protein sequence ID" value="STY91088.1"/>
    <property type="molecule type" value="Genomic_DNA"/>
</dbReference>
<dbReference type="EMBL" id="UGPZ01000002">
    <property type="protein sequence ID" value="STY90121.1"/>
    <property type="molecule type" value="Genomic_DNA"/>
</dbReference>
<dbReference type="NCBIfam" id="NF033520">
    <property type="entry name" value="transpos_IS982"/>
    <property type="match status" value="1"/>
</dbReference>
<evidence type="ECO:0000313" key="33">
    <source>
        <dbReference type="Proteomes" id="UP001163632"/>
    </source>
</evidence>
<dbReference type="KEGG" id="mboi:DQF64_00355"/>
<evidence type="ECO:0000313" key="25">
    <source>
        <dbReference type="EMBL" id="UZA50783.1"/>
    </source>
</evidence>
<evidence type="ECO:0000313" key="13">
    <source>
        <dbReference type="EMBL" id="STY93581.1"/>
    </source>
</evidence>
<dbReference type="EMBL" id="CP087781">
    <property type="protein sequence ID" value="UZA50904.1"/>
    <property type="molecule type" value="Genomic_DNA"/>
</dbReference>
<dbReference type="EMBL" id="UGPZ01000002">
    <property type="protein sequence ID" value="STY90416.1"/>
    <property type="molecule type" value="Genomic_DNA"/>
</dbReference>
<evidence type="ECO:0000313" key="24">
    <source>
        <dbReference type="EMBL" id="UZA04486.1"/>
    </source>
</evidence>
<evidence type="ECO:0000313" key="29">
    <source>
        <dbReference type="EMBL" id="UZA52241.1"/>
    </source>
</evidence>
<dbReference type="EMBL" id="CP087781">
    <property type="protein sequence ID" value="UZA52346.1"/>
    <property type="molecule type" value="Genomic_DNA"/>
</dbReference>
<evidence type="ECO:0000313" key="20">
    <source>
        <dbReference type="EMBL" id="UZA03132.1"/>
    </source>
</evidence>
<dbReference type="EMBL" id="CP087781">
    <property type="protein sequence ID" value="UZA51965.1"/>
    <property type="molecule type" value="Genomic_DNA"/>
</dbReference>
<evidence type="ECO:0000313" key="28">
    <source>
        <dbReference type="EMBL" id="UZA51965.1"/>
    </source>
</evidence>
<dbReference type="EMBL" id="CP087830">
    <property type="protein sequence ID" value="UZA03875.1"/>
    <property type="molecule type" value="Genomic_DNA"/>
</dbReference>
<evidence type="ECO:0000313" key="27">
    <source>
        <dbReference type="EMBL" id="UZA51881.1"/>
    </source>
</evidence>
<dbReference type="Proteomes" id="UP001163283">
    <property type="component" value="Chromosome"/>
</dbReference>
<dbReference type="KEGG" id="mboi:DQF64_06190"/>
<dbReference type="KEGG" id="mboi:DQF64_01120"/>
<accession>A0A1S9ZU63</accession>
<dbReference type="KEGG" id="mboi:DQF64_03215"/>
<dbReference type="AlphaFoldDB" id="A0A1S9ZU63"/>
<dbReference type="EMBL" id="UGPZ01000002">
    <property type="protein sequence ID" value="STY90267.1"/>
    <property type="molecule type" value="Genomic_DNA"/>
</dbReference>
<dbReference type="EMBL" id="CP087830">
    <property type="protein sequence ID" value="UZA04486.1"/>
    <property type="molecule type" value="Genomic_DNA"/>
</dbReference>
<dbReference type="EMBL" id="CP087830">
    <property type="protein sequence ID" value="UZA02249.1"/>
    <property type="molecule type" value="Genomic_DNA"/>
</dbReference>
<dbReference type="Proteomes" id="UP001163632">
    <property type="component" value="Chromosome"/>
</dbReference>
<dbReference type="EMBL" id="CP087830">
    <property type="protein sequence ID" value="UZA03770.1"/>
    <property type="molecule type" value="Genomic_DNA"/>
</dbReference>
<dbReference type="InterPro" id="IPR025668">
    <property type="entry name" value="Tnp_DDE_dom"/>
</dbReference>
<evidence type="ECO:0000313" key="26">
    <source>
        <dbReference type="EMBL" id="UZA50904.1"/>
    </source>
</evidence>
<reference evidence="5 31" key="1">
    <citation type="submission" date="2018-06" db="EMBL/GenBank/DDBJ databases">
        <authorList>
            <consortium name="Pathogen Informatics"/>
            <person name="Doyle S."/>
        </authorList>
    </citation>
    <scope>NUCLEOTIDE SEQUENCE [LARGE SCALE GENOMIC DNA]</scope>
    <source>
        <strain evidence="5 31">NCTC9426</strain>
    </source>
</reference>
<name>A0A1S9ZU63_MORBO</name>
<dbReference type="KEGG" id="mboi:DQF64_06385"/>
<evidence type="ECO:0000313" key="18">
    <source>
        <dbReference type="EMBL" id="UZA02838.1"/>
    </source>
</evidence>
<evidence type="ECO:0000313" key="8">
    <source>
        <dbReference type="EMBL" id="STY91088.1"/>
    </source>
</evidence>
<evidence type="ECO:0000313" key="15">
    <source>
        <dbReference type="EMBL" id="STY94128.1"/>
    </source>
</evidence>
<evidence type="ECO:0000313" key="11">
    <source>
        <dbReference type="EMBL" id="STY93368.1"/>
    </source>
</evidence>
<dbReference type="EMBL" id="CP087830">
    <property type="protein sequence ID" value="UZA02838.1"/>
    <property type="molecule type" value="Genomic_DNA"/>
</dbReference>
<evidence type="ECO:0000313" key="7">
    <source>
        <dbReference type="EMBL" id="STY90980.1"/>
    </source>
</evidence>
<dbReference type="EMBL" id="CP087830">
    <property type="protein sequence ID" value="UZA02986.1"/>
    <property type="molecule type" value="Genomic_DNA"/>
</dbReference>
<organism evidence="5 31">
    <name type="scientific">Moraxella bovis</name>
    <dbReference type="NCBI Taxonomy" id="476"/>
    <lineage>
        <taxon>Bacteria</taxon>
        <taxon>Pseudomonadati</taxon>
        <taxon>Pseudomonadota</taxon>
        <taxon>Gammaproteobacteria</taxon>
        <taxon>Moraxellales</taxon>
        <taxon>Moraxellaceae</taxon>
        <taxon>Moraxella</taxon>
    </lineage>
</organism>
<evidence type="ECO:0000313" key="4">
    <source>
        <dbReference type="EMBL" id="STY90416.1"/>
    </source>
</evidence>
<evidence type="ECO:0000313" key="3">
    <source>
        <dbReference type="EMBL" id="STY90267.1"/>
    </source>
</evidence>
<evidence type="ECO:0000313" key="9">
    <source>
        <dbReference type="EMBL" id="STY91290.1"/>
    </source>
</evidence>
<evidence type="ECO:0000313" key="16">
    <source>
        <dbReference type="EMBL" id="UZA02249.1"/>
    </source>
</evidence>
<evidence type="ECO:0000313" key="30">
    <source>
        <dbReference type="EMBL" id="UZA52346.1"/>
    </source>
</evidence>
<evidence type="ECO:0000313" key="2">
    <source>
        <dbReference type="EMBL" id="STY90121.1"/>
    </source>
</evidence>
<evidence type="ECO:0000259" key="1">
    <source>
        <dbReference type="Pfam" id="PF13612"/>
    </source>
</evidence>
<dbReference type="EMBL" id="CP087781">
    <property type="protein sequence ID" value="UZA51881.1"/>
    <property type="molecule type" value="Genomic_DNA"/>
</dbReference>
<evidence type="ECO:0000313" key="12">
    <source>
        <dbReference type="EMBL" id="STY93531.1"/>
    </source>
</evidence>
<dbReference type="EMBL" id="UGPZ01000002">
    <property type="protein sequence ID" value="STY91290.1"/>
    <property type="molecule type" value="Genomic_DNA"/>
</dbReference>
<evidence type="ECO:0000313" key="32">
    <source>
        <dbReference type="Proteomes" id="UP001163283"/>
    </source>
</evidence>
<dbReference type="EMBL" id="UGPZ01000003">
    <property type="protein sequence ID" value="STY93581.1"/>
    <property type="molecule type" value="Genomic_DNA"/>
</dbReference>
<dbReference type="EMBL" id="CP087781">
    <property type="protein sequence ID" value="UZA50783.1"/>
    <property type="molecule type" value="Genomic_DNA"/>
</dbReference>
<dbReference type="RefSeq" id="WP_078275357.1">
    <property type="nucleotide sequence ID" value="NZ_CP030241.1"/>
</dbReference>
<dbReference type="STRING" id="476.B0182_13315"/>
<evidence type="ECO:0000313" key="31">
    <source>
        <dbReference type="Proteomes" id="UP000254133"/>
    </source>
</evidence>
<feature type="domain" description="Transposase DDE" evidence="1">
    <location>
        <begin position="109"/>
        <end position="265"/>
    </location>
</feature>
<dbReference type="GeneID" id="77189305"/>
<protein>
    <submittedName>
        <fullName evidence="16">IS982 family transposase</fullName>
    </submittedName>
    <submittedName>
        <fullName evidence="5">Transposase DDE domain</fullName>
    </submittedName>
</protein>
<dbReference type="Pfam" id="PF13612">
    <property type="entry name" value="DDE_Tnp_1_3"/>
    <property type="match status" value="1"/>
</dbReference>
<evidence type="ECO:0000313" key="17">
    <source>
        <dbReference type="EMBL" id="UZA02369.1"/>
    </source>
</evidence>
<evidence type="ECO:0000313" key="22">
    <source>
        <dbReference type="EMBL" id="UZA03875.1"/>
    </source>
</evidence>
<proteinExistence type="predicted"/>
<reference evidence="16 32" key="2">
    <citation type="journal article" date="2022" name="BMC Microbiol.">
        <title>Whole genome sequencing of Moraxella bovis strains from North America reveals two genotypes with different genetic determinants.</title>
        <authorList>
            <person name="Wynn E.L."/>
            <person name="Hille M.M."/>
            <person name="Loy J.D."/>
            <person name="Schuller G."/>
            <person name="Kuhn K.L."/>
            <person name="Dickey A.M."/>
            <person name="Bono J.L."/>
            <person name="Clawson M.L."/>
        </authorList>
    </citation>
    <scope>NUCLEOTIDE SEQUENCE [LARGE SCALE GENOMIC DNA]</scope>
    <source>
        <strain evidence="16">SAM102599</strain>
        <strain evidence="25 32">SAM57978</strain>
    </source>
</reference>
<dbReference type="EMBL" id="UGPZ01000002">
    <property type="protein sequence ID" value="STY90461.1"/>
    <property type="molecule type" value="Genomic_DNA"/>
</dbReference>
<gene>
    <name evidence="21" type="ORF">LP092_03175</name>
    <name evidence="22" type="ORF">LP092_03775</name>
    <name evidence="23" type="ORF">LP092_06060</name>
    <name evidence="24" type="ORF">LP092_07115</name>
    <name evidence="16" type="ORF">LP092_09660</name>
    <name evidence="17" type="ORF">LP092_10370</name>
    <name evidence="18" type="ORF">LP092_13000</name>
    <name evidence="19" type="ORF">LP092_13790</name>
    <name evidence="20" type="ORF">LP092_14575</name>
    <name evidence="27" type="ORF">LP129_01555</name>
    <name evidence="28" type="ORF">LP129_02020</name>
    <name evidence="29" type="ORF">LP129_03570</name>
    <name evidence="30" type="ORF">LP129_04170</name>
    <name evidence="25" type="ORF">LP129_09615</name>
    <name evidence="26" type="ORF">LP129_10325</name>
    <name evidence="2" type="ORF">NCTC9426_00127</name>
    <name evidence="3" type="ORF">NCTC9426_00274</name>
    <name evidence="4" type="ORF">NCTC9426_00431</name>
    <name evidence="5" type="ORF">NCTC9426_00477</name>
    <name evidence="6" type="ORF">NCTC9426_00742</name>
    <name evidence="7" type="ORF">NCTC9426_01013</name>
    <name evidence="8" type="ORF">NCTC9426_01122</name>
    <name evidence="9" type="ORF">NCTC9426_01338</name>
    <name evidence="10" type="ORF">NCTC9426_01433</name>
    <name evidence="11" type="ORF">NCTC9426_02092</name>
    <name evidence="12" type="ORF">NCTC9426_02261</name>
    <name evidence="13" type="ORF">NCTC9426_02312</name>
    <name evidence="14" type="ORF">NCTC9426_02717</name>
    <name evidence="15" type="ORF">NCTC9426_02866</name>
</gene>